<evidence type="ECO:0000256" key="1">
    <source>
        <dbReference type="SAM" id="Phobius"/>
    </source>
</evidence>
<evidence type="ECO:0000313" key="3">
    <source>
        <dbReference type="Proteomes" id="UP001278500"/>
    </source>
</evidence>
<keyword evidence="1" id="KW-1133">Transmembrane helix</keyword>
<organism evidence="2 3">
    <name type="scientific">Neurospora tetraspora</name>
    <dbReference type="NCBI Taxonomy" id="94610"/>
    <lineage>
        <taxon>Eukaryota</taxon>
        <taxon>Fungi</taxon>
        <taxon>Dikarya</taxon>
        <taxon>Ascomycota</taxon>
        <taxon>Pezizomycotina</taxon>
        <taxon>Sordariomycetes</taxon>
        <taxon>Sordariomycetidae</taxon>
        <taxon>Sordariales</taxon>
        <taxon>Sordariaceae</taxon>
        <taxon>Neurospora</taxon>
    </lineage>
</organism>
<reference evidence="2" key="2">
    <citation type="submission" date="2023-06" db="EMBL/GenBank/DDBJ databases">
        <authorList>
            <consortium name="Lawrence Berkeley National Laboratory"/>
            <person name="Haridas S."/>
            <person name="Hensen N."/>
            <person name="Bonometti L."/>
            <person name="Westerberg I."/>
            <person name="Brannstrom I.O."/>
            <person name="Guillou S."/>
            <person name="Cros-Aarteil S."/>
            <person name="Calhoun S."/>
            <person name="Kuo A."/>
            <person name="Mondo S."/>
            <person name="Pangilinan J."/>
            <person name="Riley R."/>
            <person name="Labutti K."/>
            <person name="Andreopoulos B."/>
            <person name="Lipzen A."/>
            <person name="Chen C."/>
            <person name="Yanf M."/>
            <person name="Daum C."/>
            <person name="Ng V."/>
            <person name="Clum A."/>
            <person name="Steindorff A."/>
            <person name="Ohm R."/>
            <person name="Martin F."/>
            <person name="Silar P."/>
            <person name="Natvig D."/>
            <person name="Lalanne C."/>
            <person name="Gautier V."/>
            <person name="Ament-Velasquez S.L."/>
            <person name="Kruys A."/>
            <person name="Hutchinson M.I."/>
            <person name="Powell A.J."/>
            <person name="Barry K."/>
            <person name="Miller A.N."/>
            <person name="Grigoriev I.V."/>
            <person name="Debuchy R."/>
            <person name="Gladieux P."/>
            <person name="Thoren M.H."/>
            <person name="Johannesson H."/>
        </authorList>
    </citation>
    <scope>NUCLEOTIDE SEQUENCE</scope>
    <source>
        <strain evidence="2">CBS 560.94</strain>
    </source>
</reference>
<protein>
    <submittedName>
        <fullName evidence="2">Uncharacterized protein</fullName>
    </submittedName>
</protein>
<dbReference type="GeneID" id="87860133"/>
<evidence type="ECO:0000313" key="2">
    <source>
        <dbReference type="EMBL" id="KAK3339056.1"/>
    </source>
</evidence>
<accession>A0AAE0J9C6</accession>
<name>A0AAE0J9C6_9PEZI</name>
<dbReference type="Proteomes" id="UP001278500">
    <property type="component" value="Unassembled WGS sequence"/>
</dbReference>
<feature type="transmembrane region" description="Helical" evidence="1">
    <location>
        <begin position="12"/>
        <end position="35"/>
    </location>
</feature>
<sequence>MSDNSQDSSLSTAANIIGLITFALSAINLLIVRILQRERLMFEERRITKWMESARLLHLKSAYFNLFDARGILRGKRVVAETLPSSHEDSVDRILEDVDQCYGRPKQIVQKMPDYDFPPSLGLHIQTMIVILLSGEFKGFCDMLVTDWRRFFQAKIWREKKKTFEENYKECKFRLSGLHCSLTNESFSHLCSFQAIDSLITW</sequence>
<keyword evidence="1" id="KW-0812">Transmembrane</keyword>
<dbReference type="AlphaFoldDB" id="A0AAE0J9C6"/>
<reference evidence="2" key="1">
    <citation type="journal article" date="2023" name="Mol. Phylogenet. Evol.">
        <title>Genome-scale phylogeny and comparative genomics of the fungal order Sordariales.</title>
        <authorList>
            <person name="Hensen N."/>
            <person name="Bonometti L."/>
            <person name="Westerberg I."/>
            <person name="Brannstrom I.O."/>
            <person name="Guillou S."/>
            <person name="Cros-Aarteil S."/>
            <person name="Calhoun S."/>
            <person name="Haridas S."/>
            <person name="Kuo A."/>
            <person name="Mondo S."/>
            <person name="Pangilinan J."/>
            <person name="Riley R."/>
            <person name="LaButti K."/>
            <person name="Andreopoulos B."/>
            <person name="Lipzen A."/>
            <person name="Chen C."/>
            <person name="Yan M."/>
            <person name="Daum C."/>
            <person name="Ng V."/>
            <person name="Clum A."/>
            <person name="Steindorff A."/>
            <person name="Ohm R.A."/>
            <person name="Martin F."/>
            <person name="Silar P."/>
            <person name="Natvig D.O."/>
            <person name="Lalanne C."/>
            <person name="Gautier V."/>
            <person name="Ament-Velasquez S.L."/>
            <person name="Kruys A."/>
            <person name="Hutchinson M.I."/>
            <person name="Powell A.J."/>
            <person name="Barry K."/>
            <person name="Miller A.N."/>
            <person name="Grigoriev I.V."/>
            <person name="Debuchy R."/>
            <person name="Gladieux P."/>
            <person name="Hiltunen Thoren M."/>
            <person name="Johannesson H."/>
        </authorList>
    </citation>
    <scope>NUCLEOTIDE SEQUENCE</scope>
    <source>
        <strain evidence="2">CBS 560.94</strain>
    </source>
</reference>
<dbReference type="EMBL" id="JAUEPP010000007">
    <property type="protein sequence ID" value="KAK3339056.1"/>
    <property type="molecule type" value="Genomic_DNA"/>
</dbReference>
<gene>
    <name evidence="2" type="ORF">B0H65DRAFT_288746</name>
</gene>
<keyword evidence="3" id="KW-1185">Reference proteome</keyword>
<dbReference type="RefSeq" id="XP_062678416.1">
    <property type="nucleotide sequence ID" value="XM_062822979.1"/>
</dbReference>
<keyword evidence="1" id="KW-0472">Membrane</keyword>
<proteinExistence type="predicted"/>
<comment type="caution">
    <text evidence="2">The sequence shown here is derived from an EMBL/GenBank/DDBJ whole genome shotgun (WGS) entry which is preliminary data.</text>
</comment>